<evidence type="ECO:0000313" key="1">
    <source>
        <dbReference type="EMBL" id="CAF2113911.1"/>
    </source>
</evidence>
<name>A0A816UW31_BRANA</name>
<dbReference type="AlphaFoldDB" id="A0A816UW31"/>
<proteinExistence type="predicted"/>
<sequence>MGLLTSLVPWNSQLKCLQSSNKINLNEISYNSAMGLIKQVIDMGVLLTEVFDYPFNGNRTIILREICIFVRLRTLNCICRFIWIPW</sequence>
<organism evidence="1">
    <name type="scientific">Brassica napus</name>
    <name type="common">Rape</name>
    <dbReference type="NCBI Taxonomy" id="3708"/>
    <lineage>
        <taxon>Eukaryota</taxon>
        <taxon>Viridiplantae</taxon>
        <taxon>Streptophyta</taxon>
        <taxon>Embryophyta</taxon>
        <taxon>Tracheophyta</taxon>
        <taxon>Spermatophyta</taxon>
        <taxon>Magnoliopsida</taxon>
        <taxon>eudicotyledons</taxon>
        <taxon>Gunneridae</taxon>
        <taxon>Pentapetalae</taxon>
        <taxon>rosids</taxon>
        <taxon>malvids</taxon>
        <taxon>Brassicales</taxon>
        <taxon>Brassicaceae</taxon>
        <taxon>Brassiceae</taxon>
        <taxon>Brassica</taxon>
    </lineage>
</organism>
<accession>A0A816UW31</accession>
<protein>
    <submittedName>
        <fullName evidence="1">(rape) hypothetical protein</fullName>
    </submittedName>
</protein>
<reference evidence="1" key="1">
    <citation type="submission" date="2021-01" db="EMBL/GenBank/DDBJ databases">
        <authorList>
            <consortium name="Genoscope - CEA"/>
            <person name="William W."/>
        </authorList>
    </citation>
    <scope>NUCLEOTIDE SEQUENCE</scope>
</reference>
<dbReference type="EMBL" id="HG994372">
    <property type="protein sequence ID" value="CAF2113911.1"/>
    <property type="molecule type" value="Genomic_DNA"/>
</dbReference>
<dbReference type="Proteomes" id="UP001295469">
    <property type="component" value="Chromosome C08"/>
</dbReference>
<gene>
    <name evidence="1" type="ORF">DARMORV10_C08P38870.1</name>
</gene>